<comment type="caution">
    <text evidence="3">The sequence shown here is derived from an EMBL/GenBank/DDBJ whole genome shotgun (WGS) entry which is preliminary data.</text>
</comment>
<keyword evidence="2" id="KW-0732">Signal</keyword>
<dbReference type="Proteomes" id="UP001626550">
    <property type="component" value="Unassembled WGS sequence"/>
</dbReference>
<evidence type="ECO:0000313" key="3">
    <source>
        <dbReference type="EMBL" id="KAL3316583.1"/>
    </source>
</evidence>
<evidence type="ECO:0000313" key="4">
    <source>
        <dbReference type="Proteomes" id="UP001626550"/>
    </source>
</evidence>
<protein>
    <submittedName>
        <fullName evidence="3">Uncharacterized protein</fullName>
    </submittedName>
</protein>
<proteinExistence type="predicted"/>
<evidence type="ECO:0000256" key="2">
    <source>
        <dbReference type="SAM" id="SignalP"/>
    </source>
</evidence>
<feature type="chain" id="PRO_5044786932" evidence="2">
    <location>
        <begin position="19"/>
        <end position="106"/>
    </location>
</feature>
<dbReference type="AlphaFoldDB" id="A0ABD2QAJ0"/>
<organism evidence="3 4">
    <name type="scientific">Cichlidogyrus casuarinus</name>
    <dbReference type="NCBI Taxonomy" id="1844966"/>
    <lineage>
        <taxon>Eukaryota</taxon>
        <taxon>Metazoa</taxon>
        <taxon>Spiralia</taxon>
        <taxon>Lophotrochozoa</taxon>
        <taxon>Platyhelminthes</taxon>
        <taxon>Monogenea</taxon>
        <taxon>Monopisthocotylea</taxon>
        <taxon>Dactylogyridea</taxon>
        <taxon>Ancyrocephalidae</taxon>
        <taxon>Cichlidogyrus</taxon>
    </lineage>
</organism>
<keyword evidence="4" id="KW-1185">Reference proteome</keyword>
<evidence type="ECO:0000256" key="1">
    <source>
        <dbReference type="SAM" id="MobiDB-lite"/>
    </source>
</evidence>
<feature type="region of interest" description="Disordered" evidence="1">
    <location>
        <begin position="66"/>
        <end position="106"/>
    </location>
</feature>
<name>A0ABD2QAJ0_9PLAT</name>
<accession>A0ABD2QAJ0</accession>
<dbReference type="EMBL" id="JBJKFK010000517">
    <property type="protein sequence ID" value="KAL3316583.1"/>
    <property type="molecule type" value="Genomic_DNA"/>
</dbReference>
<feature type="signal peptide" evidence="2">
    <location>
        <begin position="1"/>
        <end position="18"/>
    </location>
</feature>
<feature type="compositionally biased region" description="Basic and acidic residues" evidence="1">
    <location>
        <begin position="74"/>
        <end position="89"/>
    </location>
</feature>
<gene>
    <name evidence="3" type="ORF">Ciccas_004773</name>
</gene>
<reference evidence="3 4" key="1">
    <citation type="submission" date="2024-11" db="EMBL/GenBank/DDBJ databases">
        <title>Adaptive evolution of stress response genes in parasites aligns with host niche diversity.</title>
        <authorList>
            <person name="Hahn C."/>
            <person name="Resl P."/>
        </authorList>
    </citation>
    <scope>NUCLEOTIDE SEQUENCE [LARGE SCALE GENOMIC DNA]</scope>
    <source>
        <strain evidence="3">EGGRZ-B1_66</strain>
        <tissue evidence="3">Body</tissue>
    </source>
</reference>
<sequence length="106" mass="12367">MIRGLFLAGLFIICLVHSHSNFTEQTTLAETRFLPLVLFRSALAKLVKKCLSFPIFNKFRNYMMKPDNGPPRTGLKDPDFNAPKYDRMRPMVKNKKRKDDYDPDLD</sequence>